<dbReference type="Gene3D" id="3.40.1260.10">
    <property type="entry name" value="DsrEFH-like"/>
    <property type="match status" value="1"/>
</dbReference>
<evidence type="ECO:0000313" key="3">
    <source>
        <dbReference type="Proteomes" id="UP000011721"/>
    </source>
</evidence>
<dbReference type="InterPro" id="IPR027396">
    <property type="entry name" value="DsrEFH-like"/>
</dbReference>
<dbReference type="KEGG" id="dsf:UWK_00500"/>
<evidence type="ECO:0000313" key="2">
    <source>
        <dbReference type="EMBL" id="AGF77083.1"/>
    </source>
</evidence>
<dbReference type="Pfam" id="PF02635">
    <property type="entry name" value="DsrE"/>
    <property type="match status" value="1"/>
</dbReference>
<dbReference type="Gene3D" id="3.30.110.40">
    <property type="entry name" value="TusA-like domain"/>
    <property type="match status" value="1"/>
</dbReference>
<dbReference type="SUPFAM" id="SSF64307">
    <property type="entry name" value="SirA-like"/>
    <property type="match status" value="1"/>
</dbReference>
<proteinExistence type="predicted"/>
<dbReference type="Pfam" id="PF01206">
    <property type="entry name" value="TusA"/>
    <property type="match status" value="1"/>
</dbReference>
<name>M1P0P8_DESSD</name>
<keyword evidence="3" id="KW-1185">Reference proteome</keyword>
<dbReference type="HOGENOM" id="CLU_097491_0_0_7"/>
<protein>
    <submittedName>
        <fullName evidence="2">Selenium metabolism protein YedF</fullName>
    </submittedName>
</protein>
<dbReference type="AlphaFoldDB" id="M1P0P8"/>
<dbReference type="InterPro" id="IPR036868">
    <property type="entry name" value="TusA-like_sf"/>
</dbReference>
<dbReference type="InterPro" id="IPR001455">
    <property type="entry name" value="TusA-like"/>
</dbReference>
<sequence>MEILDCRGLNCPEPVLRTKEYLENHPEEVFSVVVDNEASRENVLRFGRSQGCQVSVEQRGDGDFLISLTPGESDTPREDFQEADYSCALPDAGNLVYVIPSDSMGRGSSELGWALLQTYVKTIAEISPLPSHILLYNGGVKLATQEGKALEALQALEKQGVTIWICGTCLEFFKLEEERKVGSITNMYDIMNTMTTAARVVSPF</sequence>
<dbReference type="Proteomes" id="UP000011721">
    <property type="component" value="Chromosome"/>
</dbReference>
<dbReference type="InterPro" id="IPR019870">
    <property type="entry name" value="Se_metab_YedF"/>
</dbReference>
<feature type="domain" description="UPF0033" evidence="1">
    <location>
        <begin position="3"/>
        <end position="66"/>
    </location>
</feature>
<dbReference type="SUPFAM" id="SSF75169">
    <property type="entry name" value="DsrEFH-like"/>
    <property type="match status" value="1"/>
</dbReference>
<organism evidence="2 3">
    <name type="scientific">Desulfocapsa sulfexigens (strain DSM 10523 / SB164P1)</name>
    <dbReference type="NCBI Taxonomy" id="1167006"/>
    <lineage>
        <taxon>Bacteria</taxon>
        <taxon>Pseudomonadati</taxon>
        <taxon>Thermodesulfobacteriota</taxon>
        <taxon>Desulfobulbia</taxon>
        <taxon>Desulfobulbales</taxon>
        <taxon>Desulfocapsaceae</taxon>
        <taxon>Desulfocapsa</taxon>
    </lineage>
</organism>
<reference evidence="3" key="1">
    <citation type="journal article" date="2013" name="Stand. Genomic Sci.">
        <title>Complete genome sequence of Desulfocapsa sulfexigens, a marine deltaproteobacterium specialized in disproportionating inorganic sulfur compounds.</title>
        <authorList>
            <person name="Finster K.W."/>
            <person name="Kjeldsen K.U."/>
            <person name="Kube M."/>
            <person name="Reinhardt R."/>
            <person name="Mussmann M."/>
            <person name="Amann R."/>
            <person name="Schreiber L."/>
        </authorList>
    </citation>
    <scope>NUCLEOTIDE SEQUENCE [LARGE SCALE GENOMIC DNA]</scope>
    <source>
        <strain evidence="3">DSM 10523 / SB164P1</strain>
    </source>
</reference>
<dbReference type="eggNOG" id="COG0425">
    <property type="taxonomic scope" value="Bacteria"/>
</dbReference>
<dbReference type="NCBIfam" id="TIGR03527">
    <property type="entry name" value="selenium_YedF"/>
    <property type="match status" value="1"/>
</dbReference>
<dbReference type="PATRIC" id="fig|1167006.5.peg.565"/>
<dbReference type="InterPro" id="IPR003787">
    <property type="entry name" value="Sulphur_relay_DsrE/F-like"/>
</dbReference>
<accession>M1P0P8</accession>
<dbReference type="STRING" id="1167006.UWK_00500"/>
<dbReference type="EMBL" id="CP003985">
    <property type="protein sequence ID" value="AGF77083.1"/>
    <property type="molecule type" value="Genomic_DNA"/>
</dbReference>
<dbReference type="RefSeq" id="WP_015402781.1">
    <property type="nucleotide sequence ID" value="NC_020304.1"/>
</dbReference>
<dbReference type="CDD" id="cd03421">
    <property type="entry name" value="SirA_like_N"/>
    <property type="match status" value="1"/>
</dbReference>
<evidence type="ECO:0000259" key="1">
    <source>
        <dbReference type="Pfam" id="PF01206"/>
    </source>
</evidence>
<dbReference type="OrthoDB" id="9801500at2"/>
<gene>
    <name evidence="2" type="ordered locus">UWK_00500</name>
</gene>